<evidence type="ECO:0000313" key="2">
    <source>
        <dbReference type="Proteomes" id="UP001364224"/>
    </source>
</evidence>
<proteinExistence type="predicted"/>
<reference evidence="1 2" key="1">
    <citation type="submission" date="2024-02" db="EMBL/GenBank/DDBJ databases">
        <title>Adaptive strategies in a cosmopolitan and abundant soil bacterium.</title>
        <authorList>
            <person name="Carini P."/>
        </authorList>
    </citation>
    <scope>NUCLEOTIDE SEQUENCE [LARGE SCALE GENOMIC DNA]</scope>
    <source>
        <strain evidence="1 2">AZCC 1608</strain>
    </source>
</reference>
<accession>A0ABU8B9P7</accession>
<keyword evidence="2" id="KW-1185">Reference proteome</keyword>
<dbReference type="EMBL" id="JAZHRV010000001">
    <property type="protein sequence ID" value="MEH2555269.1"/>
    <property type="molecule type" value="Genomic_DNA"/>
</dbReference>
<protein>
    <submittedName>
        <fullName evidence="1">Uncharacterized protein</fullName>
    </submittedName>
</protein>
<comment type="caution">
    <text evidence="1">The sequence shown here is derived from an EMBL/GenBank/DDBJ whole genome shotgun (WGS) entry which is preliminary data.</text>
</comment>
<dbReference type="Proteomes" id="UP001364224">
    <property type="component" value="Unassembled WGS sequence"/>
</dbReference>
<sequence>MRLCLFVSGQNRIRFTRNAEEHVAGALLSTSRIRNVRFERLAR</sequence>
<evidence type="ECO:0000313" key="1">
    <source>
        <dbReference type="EMBL" id="MEH2555269.1"/>
    </source>
</evidence>
<gene>
    <name evidence="1" type="ORF">V1286_002798</name>
</gene>
<organism evidence="1 2">
    <name type="scientific">Bradyrhizobium algeriense</name>
    <dbReference type="NCBI Taxonomy" id="634784"/>
    <lineage>
        <taxon>Bacteria</taxon>
        <taxon>Pseudomonadati</taxon>
        <taxon>Pseudomonadota</taxon>
        <taxon>Alphaproteobacteria</taxon>
        <taxon>Hyphomicrobiales</taxon>
        <taxon>Nitrobacteraceae</taxon>
        <taxon>Bradyrhizobium</taxon>
    </lineage>
</organism>
<name>A0ABU8B9P7_9BRAD</name>